<keyword evidence="2" id="KW-0378">Hydrolase</keyword>
<dbReference type="InterPro" id="IPR050266">
    <property type="entry name" value="AB_hydrolase_sf"/>
</dbReference>
<feature type="domain" description="AB hydrolase-1" evidence="3">
    <location>
        <begin position="28"/>
        <end position="279"/>
    </location>
</feature>
<evidence type="ECO:0000256" key="2">
    <source>
        <dbReference type="ARBA" id="ARBA00022801"/>
    </source>
</evidence>
<evidence type="ECO:0000256" key="1">
    <source>
        <dbReference type="ARBA" id="ARBA00008645"/>
    </source>
</evidence>
<dbReference type="Proteomes" id="UP001652582">
    <property type="component" value="Chromosome 26"/>
</dbReference>
<dbReference type="PANTHER" id="PTHR43798:SF14">
    <property type="entry name" value="SERINE HYDROLASE-LIKE PROTEIN DDB_G0286239"/>
    <property type="match status" value="1"/>
</dbReference>
<gene>
    <name evidence="5" type="primary">LOC128199770</name>
</gene>
<keyword evidence="4" id="KW-1185">Reference proteome</keyword>
<protein>
    <submittedName>
        <fullName evidence="5">Serine hydrolase-like protein isoform X1</fullName>
    </submittedName>
</protein>
<evidence type="ECO:0000313" key="4">
    <source>
        <dbReference type="Proteomes" id="UP001652582"/>
    </source>
</evidence>
<dbReference type="RefSeq" id="XP_052746898.1">
    <property type="nucleotide sequence ID" value="XM_052890938.1"/>
</dbReference>
<name>A0ABM3M600_BICAN</name>
<proteinExistence type="inferred from homology"/>
<reference evidence="5" key="1">
    <citation type="submission" date="2025-08" db="UniProtKB">
        <authorList>
            <consortium name="RefSeq"/>
        </authorList>
    </citation>
    <scope>IDENTIFICATION</scope>
</reference>
<comment type="similarity">
    <text evidence="1">Belongs to the AB hydrolase superfamily.</text>
</comment>
<dbReference type="InterPro" id="IPR029058">
    <property type="entry name" value="AB_hydrolase_fold"/>
</dbReference>
<dbReference type="GeneID" id="128199770"/>
<dbReference type="PANTHER" id="PTHR43798">
    <property type="entry name" value="MONOACYLGLYCEROL LIPASE"/>
    <property type="match status" value="1"/>
</dbReference>
<sequence length="299" mass="34303">MKVLKEWFINAKWGKIALISWGNPDGEPVLLVHGRQDSAATFLPLLELMPADCHYVGLDLPGHGMSDAFPIGVAVTRFINVAALDAVIQHLGWADFTYIAHSMGAEIGLFYHAIYPNQIKKFILLDPEPALQRIMIDNYSTFYSYYNNYYEKYGEYNSGRVYSKAAALEAVMKARGMNEGQAEVILSRNLKRIGDDLYSLSWDKRLRLMPPTNYPLDYYYQIFSKNTPPTLSIHAKDTHDFYPAGKENARKLFADLEKKWKNFTILRVDGNHDVHFLHPERISGFVCTFMKKEFARSKL</sequence>
<dbReference type="Gene3D" id="3.40.50.1820">
    <property type="entry name" value="alpha/beta hydrolase"/>
    <property type="match status" value="1"/>
</dbReference>
<accession>A0ABM3M600</accession>
<evidence type="ECO:0000259" key="3">
    <source>
        <dbReference type="Pfam" id="PF00561"/>
    </source>
</evidence>
<organism evidence="4 5">
    <name type="scientific">Bicyclus anynana</name>
    <name type="common">Squinting bush brown butterfly</name>
    <dbReference type="NCBI Taxonomy" id="110368"/>
    <lineage>
        <taxon>Eukaryota</taxon>
        <taxon>Metazoa</taxon>
        <taxon>Ecdysozoa</taxon>
        <taxon>Arthropoda</taxon>
        <taxon>Hexapoda</taxon>
        <taxon>Insecta</taxon>
        <taxon>Pterygota</taxon>
        <taxon>Neoptera</taxon>
        <taxon>Endopterygota</taxon>
        <taxon>Lepidoptera</taxon>
        <taxon>Glossata</taxon>
        <taxon>Ditrysia</taxon>
        <taxon>Papilionoidea</taxon>
        <taxon>Nymphalidae</taxon>
        <taxon>Satyrinae</taxon>
        <taxon>Satyrini</taxon>
        <taxon>Mycalesina</taxon>
        <taxon>Bicyclus</taxon>
    </lineage>
</organism>
<dbReference type="InterPro" id="IPR000073">
    <property type="entry name" value="AB_hydrolase_1"/>
</dbReference>
<dbReference type="Pfam" id="PF00561">
    <property type="entry name" value="Abhydrolase_1"/>
    <property type="match status" value="1"/>
</dbReference>
<evidence type="ECO:0000313" key="5">
    <source>
        <dbReference type="RefSeq" id="XP_052746898.1"/>
    </source>
</evidence>
<dbReference type="SUPFAM" id="SSF53474">
    <property type="entry name" value="alpha/beta-Hydrolases"/>
    <property type="match status" value="1"/>
</dbReference>